<feature type="transmembrane region" description="Helical" evidence="1">
    <location>
        <begin position="201"/>
        <end position="220"/>
    </location>
</feature>
<sequence>MSKTAEPVRATAWILIGAGGLVAAIASLTMALASSQANGQWQDSVRAQVRYSASTVENIRAVYLDEAPLAFQLRSLTIQAEELERRVTGEPGVPGARAAAHRATVQTYLRAYEDAGLEVNPAATAALDPRRRLAQAQKTVTLDETNRLEDAGEQQARRGTRAGWTVVGAALAVVGGFALLARTRRAPGGVPVPGPPPRPTYAQRGPLVGPALVLTLVLLLRRSPSRAGVVAVPALWVGFALGARRRAAPVEPVPDEVVPDEVTPDIPLGPPEIPAAGISGNRMPWVSLAVGVTAAVLTVLQLQAATDEARWQAEAARGASMTAAAADGGVIVDAFETNAQQTAVLLAQGADDLDRAGARGEPGAATSVLAAADRAAAERMTDLADRMGRTPDVGDGIDASTRIIVSGSPIEQQDLLQRQHTAVDRAESSGSRANLLVYALLIITFLNIAHQNRPHVLRWARERARRARA</sequence>
<keyword evidence="1" id="KW-1133">Transmembrane helix</keyword>
<keyword evidence="1" id="KW-0812">Transmembrane</keyword>
<evidence type="ECO:0000256" key="1">
    <source>
        <dbReference type="SAM" id="Phobius"/>
    </source>
</evidence>
<dbReference type="RefSeq" id="WP_307247865.1">
    <property type="nucleotide sequence ID" value="NZ_JAUSQZ010000001.1"/>
</dbReference>
<dbReference type="EMBL" id="JAUSQZ010000001">
    <property type="protein sequence ID" value="MDP9829568.1"/>
    <property type="molecule type" value="Genomic_DNA"/>
</dbReference>
<accession>A0ABT9PA46</accession>
<proteinExistence type="predicted"/>
<protein>
    <submittedName>
        <fullName evidence="2">Uncharacterized protein</fullName>
    </submittedName>
</protein>
<name>A0ABT9PA46_9ACTN</name>
<comment type="caution">
    <text evidence="2">The sequence shown here is derived from an EMBL/GenBank/DDBJ whole genome shotgun (WGS) entry which is preliminary data.</text>
</comment>
<dbReference type="Proteomes" id="UP001235712">
    <property type="component" value="Unassembled WGS sequence"/>
</dbReference>
<keyword evidence="1" id="KW-0472">Membrane</keyword>
<evidence type="ECO:0000313" key="3">
    <source>
        <dbReference type="Proteomes" id="UP001235712"/>
    </source>
</evidence>
<feature type="transmembrane region" description="Helical" evidence="1">
    <location>
        <begin position="12"/>
        <end position="33"/>
    </location>
</feature>
<organism evidence="2 3">
    <name type="scientific">Kineosporia succinea</name>
    <dbReference type="NCBI Taxonomy" id="84632"/>
    <lineage>
        <taxon>Bacteria</taxon>
        <taxon>Bacillati</taxon>
        <taxon>Actinomycetota</taxon>
        <taxon>Actinomycetes</taxon>
        <taxon>Kineosporiales</taxon>
        <taxon>Kineosporiaceae</taxon>
        <taxon>Kineosporia</taxon>
    </lineage>
</organism>
<gene>
    <name evidence="2" type="ORF">J2S57_005317</name>
</gene>
<keyword evidence="3" id="KW-1185">Reference proteome</keyword>
<feature type="transmembrane region" description="Helical" evidence="1">
    <location>
        <begin position="162"/>
        <end position="181"/>
    </location>
</feature>
<evidence type="ECO:0000313" key="2">
    <source>
        <dbReference type="EMBL" id="MDP9829568.1"/>
    </source>
</evidence>
<reference evidence="2 3" key="1">
    <citation type="submission" date="2023-07" db="EMBL/GenBank/DDBJ databases">
        <title>Sequencing the genomes of 1000 actinobacteria strains.</title>
        <authorList>
            <person name="Klenk H.-P."/>
        </authorList>
    </citation>
    <scope>NUCLEOTIDE SEQUENCE [LARGE SCALE GENOMIC DNA]</scope>
    <source>
        <strain evidence="2 3">DSM 44388</strain>
    </source>
</reference>